<feature type="transmembrane region" description="Helical" evidence="1">
    <location>
        <begin position="296"/>
        <end position="323"/>
    </location>
</feature>
<dbReference type="PANTHER" id="PTHR34414">
    <property type="entry name" value="HET DOMAIN-CONTAINING PROTEIN-RELATED"/>
    <property type="match status" value="1"/>
</dbReference>
<comment type="caution">
    <text evidence="2">The sequence shown here is derived from an EMBL/GenBank/DDBJ whole genome shotgun (WGS) entry which is preliminary data.</text>
</comment>
<dbReference type="InterPro" id="IPR046536">
    <property type="entry name" value="DUF6601"/>
</dbReference>
<keyword evidence="1" id="KW-1133">Transmembrane helix</keyword>
<keyword evidence="1" id="KW-0812">Transmembrane</keyword>
<gene>
    <name evidence="2" type="ORF">QBC46DRAFT_40663</name>
</gene>
<evidence type="ECO:0000313" key="2">
    <source>
        <dbReference type="EMBL" id="KAK3935925.1"/>
    </source>
</evidence>
<dbReference type="EMBL" id="MU853901">
    <property type="protein sequence ID" value="KAK3935925.1"/>
    <property type="molecule type" value="Genomic_DNA"/>
</dbReference>
<reference evidence="3" key="1">
    <citation type="journal article" date="2023" name="Mol. Phylogenet. Evol.">
        <title>Genome-scale phylogeny and comparative genomics of the fungal order Sordariales.</title>
        <authorList>
            <person name="Hensen N."/>
            <person name="Bonometti L."/>
            <person name="Westerberg I."/>
            <person name="Brannstrom I.O."/>
            <person name="Guillou S."/>
            <person name="Cros-Aarteil S."/>
            <person name="Calhoun S."/>
            <person name="Haridas S."/>
            <person name="Kuo A."/>
            <person name="Mondo S."/>
            <person name="Pangilinan J."/>
            <person name="Riley R."/>
            <person name="LaButti K."/>
            <person name="Andreopoulos B."/>
            <person name="Lipzen A."/>
            <person name="Chen C."/>
            <person name="Yan M."/>
            <person name="Daum C."/>
            <person name="Ng V."/>
            <person name="Clum A."/>
            <person name="Steindorff A."/>
            <person name="Ohm R.A."/>
            <person name="Martin F."/>
            <person name="Silar P."/>
            <person name="Natvig D.O."/>
            <person name="Lalanne C."/>
            <person name="Gautier V."/>
            <person name="Ament-Velasquez S.L."/>
            <person name="Kruys A."/>
            <person name="Hutchinson M.I."/>
            <person name="Powell A.J."/>
            <person name="Barry K."/>
            <person name="Miller A.N."/>
            <person name="Grigoriev I.V."/>
            <person name="Debuchy R."/>
            <person name="Gladieux P."/>
            <person name="Hiltunen Thoren M."/>
            <person name="Johannesson H."/>
        </authorList>
    </citation>
    <scope>NUCLEOTIDE SEQUENCE [LARGE SCALE GENOMIC DNA]</scope>
    <source>
        <strain evidence="3">CBS 340.73</strain>
    </source>
</reference>
<evidence type="ECO:0000256" key="1">
    <source>
        <dbReference type="SAM" id="Phobius"/>
    </source>
</evidence>
<dbReference type="PANTHER" id="PTHR34414:SF1">
    <property type="entry name" value="SUBTILISIN-LIKE SERINE PROTEASE"/>
    <property type="match status" value="1"/>
</dbReference>
<dbReference type="Pfam" id="PF20246">
    <property type="entry name" value="DUF6601"/>
    <property type="match status" value="1"/>
</dbReference>
<dbReference type="AlphaFoldDB" id="A0AAN6MZC0"/>
<keyword evidence="1" id="KW-0472">Membrane</keyword>
<evidence type="ECO:0000313" key="3">
    <source>
        <dbReference type="Proteomes" id="UP001303473"/>
    </source>
</evidence>
<keyword evidence="3" id="KW-1185">Reference proteome</keyword>
<evidence type="ECO:0008006" key="4">
    <source>
        <dbReference type="Google" id="ProtNLM"/>
    </source>
</evidence>
<protein>
    <recommendedName>
        <fullName evidence="4">Subtilisin-like serine protease</fullName>
    </recommendedName>
</protein>
<name>A0AAN6MZC0_9PEZI</name>
<sequence length="341" mass="39364">MEGQRSQLPPFAVQLLSADAQPDDEHFLSLFPASYRTELDDIAPPNLDDIACVEKELDLRRLNKISDWLWVAGRPMPPRPLHHQLLLSRAIFVTEQMDMHLVWTTGRIFLKPVPRFLLEPRFWTDCLSCRPDCLCSTDADEARPRGGARECTHRRLWKGALGFLFSYAALICHESDFLVARDKHLLPAEVAWPAWRTFVKQLDTEHIYQKIDGRFVYGELRLSRLNKIYLLSRRPFLRGYMSQWRQYGTFFQDNFAWLASAVVYVGIVLTAMQVGLATKSLADNDAFQSASYGFTVFSIVGPLAATGLILFIFCYMFVNNWVVTIAYKKRRFRNIETRLGL</sequence>
<proteinExistence type="predicted"/>
<dbReference type="Proteomes" id="UP001303473">
    <property type="component" value="Unassembled WGS sequence"/>
</dbReference>
<organism evidence="2 3">
    <name type="scientific">Diplogelasinospora grovesii</name>
    <dbReference type="NCBI Taxonomy" id="303347"/>
    <lineage>
        <taxon>Eukaryota</taxon>
        <taxon>Fungi</taxon>
        <taxon>Dikarya</taxon>
        <taxon>Ascomycota</taxon>
        <taxon>Pezizomycotina</taxon>
        <taxon>Sordariomycetes</taxon>
        <taxon>Sordariomycetidae</taxon>
        <taxon>Sordariales</taxon>
        <taxon>Diplogelasinosporaceae</taxon>
        <taxon>Diplogelasinospora</taxon>
    </lineage>
</organism>
<feature type="transmembrane region" description="Helical" evidence="1">
    <location>
        <begin position="255"/>
        <end position="276"/>
    </location>
</feature>
<accession>A0AAN6MZC0</accession>